<organism evidence="1 2">
    <name type="scientific">Flavobacterium aquaticum</name>
    <dbReference type="NCBI Taxonomy" id="1236486"/>
    <lineage>
        <taxon>Bacteria</taxon>
        <taxon>Pseudomonadati</taxon>
        <taxon>Bacteroidota</taxon>
        <taxon>Flavobacteriia</taxon>
        <taxon>Flavobacteriales</taxon>
        <taxon>Flavobacteriaceae</taxon>
        <taxon>Flavobacterium</taxon>
    </lineage>
</organism>
<accession>A0A327YUE5</accession>
<keyword evidence="1" id="KW-0645">Protease</keyword>
<name>A0A327YUE5_9FLAO</name>
<dbReference type="AlphaFoldDB" id="A0A327YUE5"/>
<dbReference type="Pfam" id="PF13715">
    <property type="entry name" value="CarbopepD_reg_2"/>
    <property type="match status" value="1"/>
</dbReference>
<gene>
    <name evidence="1" type="ORF">B0I03_103132</name>
</gene>
<dbReference type="Proteomes" id="UP000249620">
    <property type="component" value="Unassembled WGS sequence"/>
</dbReference>
<evidence type="ECO:0000313" key="1">
    <source>
        <dbReference type="EMBL" id="RAK23667.1"/>
    </source>
</evidence>
<dbReference type="SUPFAM" id="SSF49464">
    <property type="entry name" value="Carboxypeptidase regulatory domain-like"/>
    <property type="match status" value="1"/>
</dbReference>
<dbReference type="InterPro" id="IPR008969">
    <property type="entry name" value="CarboxyPept-like_regulatory"/>
</dbReference>
<dbReference type="EMBL" id="QLMI01000003">
    <property type="protein sequence ID" value="RAK23667.1"/>
    <property type="molecule type" value="Genomic_DNA"/>
</dbReference>
<reference evidence="1 2" key="1">
    <citation type="submission" date="2018-06" db="EMBL/GenBank/DDBJ databases">
        <title>Genomic Encyclopedia of Type Strains, Phase III (KMG-III): the genomes of soil and plant-associated and newly described type strains.</title>
        <authorList>
            <person name="Whitman W."/>
        </authorList>
    </citation>
    <scope>NUCLEOTIDE SEQUENCE [LARGE SCALE GENOMIC DNA]</scope>
    <source>
        <strain evidence="1 2">CGMCC 1.12398</strain>
    </source>
</reference>
<dbReference type="OrthoDB" id="914976at2"/>
<evidence type="ECO:0000313" key="2">
    <source>
        <dbReference type="Proteomes" id="UP000249620"/>
    </source>
</evidence>
<keyword evidence="2" id="KW-1185">Reference proteome</keyword>
<comment type="caution">
    <text evidence="1">The sequence shown here is derived from an EMBL/GenBank/DDBJ whole genome shotgun (WGS) entry which is preliminary data.</text>
</comment>
<proteinExistence type="predicted"/>
<protein>
    <submittedName>
        <fullName evidence="1">Carboxypeptidase-like protein</fullName>
    </submittedName>
</protein>
<keyword evidence="1" id="KW-0121">Carboxypeptidase</keyword>
<dbReference type="GO" id="GO:0004180">
    <property type="term" value="F:carboxypeptidase activity"/>
    <property type="evidence" value="ECO:0007669"/>
    <property type="project" value="UniProtKB-KW"/>
</dbReference>
<sequence>MMKDKRLIWIFLIVSHFAFSQIRGVVKDSISGEPISYVNISVENETVGTTSEADGSFSLDIKDEKVLIFSALGFETKKLSSKSEVILLKPKVFELKEVVIEQPKFKKEIEIGNFNKPLGYHISGDLEWSNAKFFKYETTYEQTKFVKKIKITTRSKVNNAKFKIRIFSVNKEGSPEDDLLYEDIIVTVKKGKRKNIIDISNLKLVFPEEGLFIAYEVLKIESNKYEFKYTENESKKLIKKIYYAPDFECNLVEEQNTYHNRFGKWIKLQRWHNNEIGSREKYNNKVFEPAINLILTN</sequence>
<keyword evidence="1" id="KW-0378">Hydrolase</keyword>
<dbReference type="Gene3D" id="2.60.40.1120">
    <property type="entry name" value="Carboxypeptidase-like, regulatory domain"/>
    <property type="match status" value="1"/>
</dbReference>